<dbReference type="NCBIfam" id="NF006159">
    <property type="entry name" value="PRK08303.1"/>
    <property type="match status" value="1"/>
</dbReference>
<evidence type="ECO:0000313" key="1">
    <source>
        <dbReference type="EMBL" id="MBU2664809.1"/>
    </source>
</evidence>
<protein>
    <submittedName>
        <fullName evidence="1">SDR family NAD(P)-dependent oxidoreductase</fullName>
    </submittedName>
</protein>
<sequence length="294" mass="32021">MTAPVALVAGGTRASGRAIAIALGEAGYTVYVTGRSSAAGRSEMDRPETIEETTAQIKTGFPVRVDHSDPAQVAALAERIGTEQGRLDVLVNNVWGGDMFTEWGKPLWEHSVERGLRMLHQGVDTHLITSHHLLPLLIRRPGGLVVEMTDGKAVDGEYRESVYYDLVKVSVIRLAQAQAAELRPHGTTAVAVTPGWLRSERMLEKYGATEAAWRDGTARDPHFCITESPHFVGRGVAALAADPAHDRFTGQTLSSIDLAHTYDLTDTDGTRPDFPRYFTEVMQTGRPAGDDGYR</sequence>
<proteinExistence type="predicted"/>
<dbReference type="Proteomes" id="UP001519654">
    <property type="component" value="Unassembled WGS sequence"/>
</dbReference>
<evidence type="ECO:0000313" key="2">
    <source>
        <dbReference type="Proteomes" id="UP001519654"/>
    </source>
</evidence>
<comment type="caution">
    <text evidence="1">The sequence shown here is derived from an EMBL/GenBank/DDBJ whole genome shotgun (WGS) entry which is preliminary data.</text>
</comment>
<dbReference type="SUPFAM" id="SSF51735">
    <property type="entry name" value="NAD(P)-binding Rossmann-fold domains"/>
    <property type="match status" value="1"/>
</dbReference>
<dbReference type="Gene3D" id="3.40.50.720">
    <property type="entry name" value="NAD(P)-binding Rossmann-like Domain"/>
    <property type="match status" value="1"/>
</dbReference>
<name>A0ABS5YMW9_9ACTN</name>
<dbReference type="PRINTS" id="PR00081">
    <property type="entry name" value="GDHRDH"/>
</dbReference>
<dbReference type="PANTHER" id="PTHR44147">
    <property type="entry name" value="DEHYDROGENASE/REDUCTASE SDR FAMILY MEMBER 1"/>
    <property type="match status" value="1"/>
</dbReference>
<keyword evidence="2" id="KW-1185">Reference proteome</keyword>
<reference evidence="1 2" key="1">
    <citation type="submission" date="2021-06" db="EMBL/GenBank/DDBJ databases">
        <title>Actinoplanes lichenicola sp. nov., and Actinoplanes ovalisporus sp. nov., isolated from lichen in Thailand.</title>
        <authorList>
            <person name="Saeng-In P."/>
            <person name="Kanchanasin P."/>
            <person name="Yuki M."/>
            <person name="Kudo T."/>
            <person name="Ohkuma M."/>
            <person name="Phongsopitanun W."/>
            <person name="Tanasupawat S."/>
        </authorList>
    </citation>
    <scope>NUCLEOTIDE SEQUENCE [LARGE SCALE GENOMIC DNA]</scope>
    <source>
        <strain evidence="1 2">NBRC 110975</strain>
    </source>
</reference>
<dbReference type="PANTHER" id="PTHR44147:SF2">
    <property type="entry name" value="DEHYDROGENASE_REDUCTASE SDR FAMILY MEMBER 1"/>
    <property type="match status" value="1"/>
</dbReference>
<dbReference type="RefSeq" id="WP_215787745.1">
    <property type="nucleotide sequence ID" value="NZ_JAHKKG010000004.1"/>
</dbReference>
<dbReference type="Pfam" id="PF00106">
    <property type="entry name" value="adh_short"/>
    <property type="match status" value="1"/>
</dbReference>
<accession>A0ABS5YMW9</accession>
<dbReference type="InterPro" id="IPR002347">
    <property type="entry name" value="SDR_fam"/>
</dbReference>
<dbReference type="InterPro" id="IPR036291">
    <property type="entry name" value="NAD(P)-bd_dom_sf"/>
</dbReference>
<organism evidence="1 2">
    <name type="scientific">Paractinoplanes bogorensis</name>
    <dbReference type="NCBI Taxonomy" id="1610840"/>
    <lineage>
        <taxon>Bacteria</taxon>
        <taxon>Bacillati</taxon>
        <taxon>Actinomycetota</taxon>
        <taxon>Actinomycetes</taxon>
        <taxon>Micromonosporales</taxon>
        <taxon>Micromonosporaceae</taxon>
        <taxon>Paractinoplanes</taxon>
    </lineage>
</organism>
<gene>
    <name evidence="1" type="ORF">KOI35_15005</name>
</gene>
<dbReference type="EMBL" id="JAHKKG010000004">
    <property type="protein sequence ID" value="MBU2664809.1"/>
    <property type="molecule type" value="Genomic_DNA"/>
</dbReference>